<evidence type="ECO:0000256" key="14">
    <source>
        <dbReference type="ARBA" id="ARBA00050318"/>
    </source>
</evidence>
<evidence type="ECO:0000256" key="15">
    <source>
        <dbReference type="ARBA" id="ARBA00051254"/>
    </source>
</evidence>
<dbReference type="Pfam" id="PF23466">
    <property type="entry name" value="WWE_4"/>
    <property type="match status" value="1"/>
</dbReference>
<dbReference type="GO" id="GO:0007399">
    <property type="term" value="P:nervous system development"/>
    <property type="evidence" value="ECO:0007669"/>
    <property type="project" value="UniProtKB-KW"/>
</dbReference>
<dbReference type="CDD" id="cd01439">
    <property type="entry name" value="TCCD_inducible_PARP_like"/>
    <property type="match status" value="1"/>
</dbReference>
<dbReference type="FunFam" id="3.30.720.50:FF:000007">
    <property type="entry name" value="CCCH-type zinc finger antiviral protein"/>
    <property type="match status" value="1"/>
</dbReference>
<feature type="compositionally biased region" description="Basic residues" evidence="21">
    <location>
        <begin position="591"/>
        <end position="601"/>
    </location>
</feature>
<dbReference type="GO" id="GO:0003950">
    <property type="term" value="F:NAD+ poly-ADP-ribosyltransferase activity"/>
    <property type="evidence" value="ECO:0007669"/>
    <property type="project" value="InterPro"/>
</dbReference>
<dbReference type="InterPro" id="IPR036920">
    <property type="entry name" value="Ribosomal_uL16_sf"/>
</dbReference>
<evidence type="ECO:0000256" key="16">
    <source>
        <dbReference type="ARBA" id="ARBA00051743"/>
    </source>
</evidence>
<evidence type="ECO:0000256" key="18">
    <source>
        <dbReference type="ARBA" id="ARBA00056800"/>
    </source>
</evidence>
<feature type="domain" description="WWE" evidence="23">
    <location>
        <begin position="1237"/>
        <end position="1331"/>
    </location>
</feature>
<evidence type="ECO:0000256" key="13">
    <source>
        <dbReference type="ARBA" id="ARBA00038951"/>
    </source>
</evidence>
<dbReference type="InterPro" id="IPR004170">
    <property type="entry name" value="WWE_dom"/>
</dbReference>
<dbReference type="Pfam" id="PF25261">
    <property type="entry name" value="zf-CCCH_PARP12"/>
    <property type="match status" value="1"/>
</dbReference>
<dbReference type="EMBL" id="VBQZ03000157">
    <property type="protein sequence ID" value="MXQ96297.1"/>
    <property type="molecule type" value="Genomic_DNA"/>
</dbReference>
<evidence type="ECO:0000256" key="20">
    <source>
        <dbReference type="PROSITE-ProRule" id="PRU00723"/>
    </source>
</evidence>
<dbReference type="InterPro" id="IPR041070">
    <property type="entry name" value="JHD"/>
</dbReference>
<evidence type="ECO:0000256" key="4">
    <source>
        <dbReference type="ARBA" id="ARBA00022490"/>
    </source>
</evidence>
<keyword evidence="4" id="KW-0963">Cytoplasm</keyword>
<dbReference type="PROSITE" id="PS51184">
    <property type="entry name" value="JMJC"/>
    <property type="match status" value="1"/>
</dbReference>
<keyword evidence="5" id="KW-0597">Phosphoprotein</keyword>
<dbReference type="EC" id="1.14.11.65" evidence="13"/>
<evidence type="ECO:0000256" key="2">
    <source>
        <dbReference type="ARBA" id="ARBA00004123"/>
    </source>
</evidence>
<gene>
    <name evidence="26" type="ORF">E5288_WYG020357</name>
</gene>
<evidence type="ECO:0000256" key="3">
    <source>
        <dbReference type="ARBA" id="ARBA00004496"/>
    </source>
</evidence>
<dbReference type="Pfam" id="PF02373">
    <property type="entry name" value="JmjC"/>
    <property type="match status" value="1"/>
</dbReference>
<feature type="domain" description="WWE" evidence="23">
    <location>
        <begin position="1158"/>
        <end position="1234"/>
    </location>
</feature>
<dbReference type="GO" id="GO:0005840">
    <property type="term" value="C:ribosome"/>
    <property type="evidence" value="ECO:0007669"/>
    <property type="project" value="InterPro"/>
</dbReference>
<evidence type="ECO:0000256" key="17">
    <source>
        <dbReference type="ARBA" id="ARBA00051920"/>
    </source>
</evidence>
<sequence length="1574" mass="179438">MAFTSKCGSTPSTLSTGTRRYALLELMGSRQVCTVASVDTGQVMVSIRTKLRNKEHVSKALPRAKFKFPGCQKIHISEKWRFTKYNASEFENTIEKQPIQGGCGVKYIPGHVPWTNVKEQTRRVTQVCTWLYIVQDFNIGRLTPEDSTIKTCVGVEEHHAVDIDLYHCPNCALLHGSSLMKKRRNWHRHDYTEIDDGSKPVQAGTRTFVKELRSRVFPSADEIIVKMHGSQLTQRYLEKHGFEVPIMVPKLDDLGLRLPPPTFSVTDVERYVGGDKVIDVIDVARQADSKMTLHNYVKYFTNPNRPKVLNVISLEFSDTKMSELVEVPDIARKLSWVENYWPDDSVFPKPFVQKYCLMGVQDSYTDFHIDFGGTSVWYHVLWGEKVFYLIKPTDDNLALYESWSSSVTQSEVFFGDKVDKCYKCVVKQGHTLFVPTGWIHAVLTSQDCMAFGGNFLHNLNIGMQLRCYEMEKRLKTPDLFKFPFFEAICWFVAKNLLETLKELREDGFQPQTYLVQGVKALHTALKLWMKKELVSEHAFEIPDNVRPGHLIKELSKVIRAIEEENGKPVKSQGIPSVCPVSRSSSEAASPHHSRRRMRKLRDHNVRTPSNLDILELHTREVLRRLEMCPWEEASFCSDILSSKLNGKFNKHLQPSSTVPEWRAKDNDLRLLLTNGRIIKDERQPFTDQSLYTADSENEEDKRRTKKAKVKMEESSGIEGVENEESQKPLNRFLTSVKSELRNRSSEYSDISDSEDSGPDCTVLKNNFTTEESESSGDEKKQEITSNFKEESNVMRNFLQKSQKPSRSEIPVKRECPTSTSTEEEAIQGMLSMAGLHYSTCLQRQIQSTDCGGERPSLQDPSGCHSSNHEVRQLYRCDKPVESGYHVKTEDQDLRSSSWIKQFDTTSRFNLQDLNRGQKCIKKEVSSEISHKVQSRNSVDSSGSSLQNANAHLGPKPGCAGLCAQLHLCKFLFYGKCKFLRDGKDCRNGHNLMSNHNMSVLKTHGLDHLNYGELCMLLFQNDPLLLPEICLHYNKGDGPYGSCSFKKHCVKLHVCQYFSQGECKFGTGCKRSHDFSNSENLEKLEKLGMRPELVSKLPSIYRNAHDIKNKSSASIRVPPPPSQSQGTSKRRDTGSVSLNTATQEESDQICLFHIWKSCSFQDKCSRVHFHLPYRWQVLDGGKWKDLHKMELIEEAYSNPARDGVTCTETSSSFLIGFLNFDTMKFGATQARRLSTASSVTKPPHFILTTNWVWYWTDEFGSWQEYGRQGMDHPVTSVTSSDLEKAYLAYCASGSNPQAATLRFQAGKHSYELDFKAFIQKNVIYGTVRKVCRRPKYVSPQDVKMKQTCSINSQGLKNIPDHWDRSALPDTGFKRITVPSSSEEFQKVWSLFTSTMPLYSIQKIERVQNPALWEIYQWQKEQMQKRNGGKMVDERQLFHGTSTGLVDAICQQNFDWRVSGLHGTSYGKGSYFARDAAYSHHYSKTDSNTHTMFLARVLVGEFVRGSTAYVRPPIKEAQGNILYDSCVNSMSEPSIFVIFEKHQAYPEYVIQYTASTKPPAATPTFFSLASFFSGRQ</sequence>
<proteinExistence type="inferred from homology"/>
<dbReference type="Gene3D" id="3.30.40.10">
    <property type="entry name" value="Zinc/RING finger domain, C3HC4 (zinc finger)"/>
    <property type="match status" value="1"/>
</dbReference>
<protein>
    <recommendedName>
        <fullName evidence="13">[histone H3]-dimethyl-L-lysine(9) demethylase</fullName>
        <ecNumber evidence="13">1.14.11.65</ecNumber>
    </recommendedName>
    <alternativeName>
        <fullName evidence="19">[histone H3]-dimethyl-L-lysine9 demethylase 7A</fullName>
    </alternativeName>
</protein>
<dbReference type="GO" id="GO:0006412">
    <property type="term" value="P:translation"/>
    <property type="evidence" value="ECO:0007669"/>
    <property type="project" value="InterPro"/>
</dbReference>
<comment type="subcellular location">
    <subcellularLocation>
        <location evidence="3">Cytoplasm</location>
    </subcellularLocation>
    <subcellularLocation>
        <location evidence="2">Nucleus</location>
    </subcellularLocation>
</comment>
<comment type="caution">
    <text evidence="26">The sequence shown here is derived from an EMBL/GenBank/DDBJ whole genome shotgun (WGS) entry which is preliminary data.</text>
</comment>
<dbReference type="GO" id="GO:0071558">
    <property type="term" value="F:histone H3K27me2/H3K27me3 demethylase activity"/>
    <property type="evidence" value="ECO:0007669"/>
    <property type="project" value="UniProtKB-ARBA"/>
</dbReference>
<dbReference type="Proteomes" id="UP000322234">
    <property type="component" value="Unassembled WGS sequence"/>
</dbReference>
<comment type="catalytic activity">
    <reaction evidence="15">
        <text>N(6),N(6)-dimethyl-L-lysyl(9)-[histone H3] + 2 2-oxoglutarate + 2 O2 = L-lysyl(9)-[histone H3] + 2 formaldehyde + 2 succinate + 2 CO2</text>
        <dbReference type="Rhea" id="RHEA:60188"/>
        <dbReference type="Rhea" id="RHEA-COMP:15541"/>
        <dbReference type="Rhea" id="RHEA-COMP:15546"/>
        <dbReference type="ChEBI" id="CHEBI:15379"/>
        <dbReference type="ChEBI" id="CHEBI:16526"/>
        <dbReference type="ChEBI" id="CHEBI:16810"/>
        <dbReference type="ChEBI" id="CHEBI:16842"/>
        <dbReference type="ChEBI" id="CHEBI:29969"/>
        <dbReference type="ChEBI" id="CHEBI:30031"/>
        <dbReference type="ChEBI" id="CHEBI:61976"/>
        <dbReference type="EC" id="1.14.11.65"/>
    </reaction>
    <physiologicalReaction direction="left-to-right" evidence="15">
        <dbReference type="Rhea" id="RHEA:60189"/>
    </physiologicalReaction>
</comment>
<feature type="domain" description="JmjC" evidence="25">
    <location>
        <begin position="316"/>
        <end position="472"/>
    </location>
</feature>
<dbReference type="GO" id="GO:0003735">
    <property type="term" value="F:structural constituent of ribosome"/>
    <property type="evidence" value="ECO:0007669"/>
    <property type="project" value="InterPro"/>
</dbReference>
<dbReference type="GO" id="GO:1990404">
    <property type="term" value="F:NAD+-protein mono-ADP-ribosyltransferase activity"/>
    <property type="evidence" value="ECO:0007669"/>
    <property type="project" value="TreeGrafter"/>
</dbReference>
<dbReference type="Pfam" id="PF17811">
    <property type="entry name" value="JHD"/>
    <property type="match status" value="1"/>
</dbReference>
<dbReference type="Gene3D" id="3.30.720.50">
    <property type="match status" value="1"/>
</dbReference>
<dbReference type="InterPro" id="IPR000571">
    <property type="entry name" value="Znf_CCCH"/>
</dbReference>
<dbReference type="InterPro" id="IPR037197">
    <property type="entry name" value="WWE_dom_sf"/>
</dbReference>
<dbReference type="GO" id="GO:0008270">
    <property type="term" value="F:zinc ion binding"/>
    <property type="evidence" value="ECO:0007669"/>
    <property type="project" value="UniProtKB-KW"/>
</dbReference>
<feature type="region of interest" description="Disordered" evidence="21">
    <location>
        <begin position="569"/>
        <end position="603"/>
    </location>
</feature>
<evidence type="ECO:0000256" key="21">
    <source>
        <dbReference type="SAM" id="MobiDB-lite"/>
    </source>
</evidence>
<comment type="similarity">
    <text evidence="12">Belongs to the ARTD/PARP family.</text>
</comment>
<dbReference type="PROSITE" id="PS50918">
    <property type="entry name" value="WWE"/>
    <property type="match status" value="2"/>
</dbReference>
<evidence type="ECO:0000256" key="7">
    <source>
        <dbReference type="ARBA" id="ARBA00022737"/>
    </source>
</evidence>
<dbReference type="FunFam" id="1.20.58.1360:FF:000003">
    <property type="entry name" value="Lysine-specific demethylase 7A"/>
    <property type="match status" value="1"/>
</dbReference>
<feature type="domain" description="C3H1-type" evidence="22">
    <location>
        <begin position="1053"/>
        <end position="1075"/>
    </location>
</feature>
<feature type="domain" description="PARP catalytic" evidence="24">
    <location>
        <begin position="1357"/>
        <end position="1571"/>
    </location>
</feature>
<dbReference type="Gene3D" id="1.20.58.1360">
    <property type="match status" value="1"/>
</dbReference>
<feature type="compositionally biased region" description="Basic and acidic residues" evidence="21">
    <location>
        <begin position="776"/>
        <end position="792"/>
    </location>
</feature>
<feature type="zinc finger region" description="C3H1-type" evidence="20">
    <location>
        <begin position="1053"/>
        <end position="1075"/>
    </location>
</feature>
<evidence type="ECO:0000256" key="9">
    <source>
        <dbReference type="ARBA" id="ARBA00022833"/>
    </source>
</evidence>
<dbReference type="Pfam" id="PF02825">
    <property type="entry name" value="WWE"/>
    <property type="match status" value="1"/>
</dbReference>
<comment type="catalytic activity">
    <reaction evidence="14">
        <text>N(6)-methyl-L-lysyl(20)-[histone H4] + 2-oxoglutarate + O2 = L-lysyl(20)-[histone H4] + formaldehyde + succinate + CO2</text>
        <dbReference type="Rhea" id="RHEA:67804"/>
        <dbReference type="Rhea" id="RHEA-COMP:15554"/>
        <dbReference type="Rhea" id="RHEA-COMP:15555"/>
        <dbReference type="ChEBI" id="CHEBI:15379"/>
        <dbReference type="ChEBI" id="CHEBI:16526"/>
        <dbReference type="ChEBI" id="CHEBI:16810"/>
        <dbReference type="ChEBI" id="CHEBI:16842"/>
        <dbReference type="ChEBI" id="CHEBI:29969"/>
        <dbReference type="ChEBI" id="CHEBI:30031"/>
        <dbReference type="ChEBI" id="CHEBI:61929"/>
    </reaction>
    <physiologicalReaction direction="left-to-right" evidence="14">
        <dbReference type="Rhea" id="RHEA:67805"/>
    </physiologicalReaction>
</comment>
<evidence type="ECO:0000256" key="5">
    <source>
        <dbReference type="ARBA" id="ARBA00022553"/>
    </source>
</evidence>
<dbReference type="SUPFAM" id="SSF51197">
    <property type="entry name" value="Clavaminate synthase-like"/>
    <property type="match status" value="1"/>
</dbReference>
<keyword evidence="9 20" id="KW-0862">Zinc</keyword>
<evidence type="ECO:0000259" key="25">
    <source>
        <dbReference type="PROSITE" id="PS51184"/>
    </source>
</evidence>
<dbReference type="PANTHER" id="PTHR45740">
    <property type="entry name" value="POLY [ADP-RIBOSE] POLYMERASE"/>
    <property type="match status" value="1"/>
</dbReference>
<evidence type="ECO:0000256" key="19">
    <source>
        <dbReference type="ARBA" id="ARBA00080220"/>
    </source>
</evidence>
<organism evidence="26 27">
    <name type="scientific">Bos mutus</name>
    <name type="common">wild yak</name>
    <dbReference type="NCBI Taxonomy" id="72004"/>
    <lineage>
        <taxon>Eukaryota</taxon>
        <taxon>Metazoa</taxon>
        <taxon>Chordata</taxon>
        <taxon>Craniata</taxon>
        <taxon>Vertebrata</taxon>
        <taxon>Euteleostomi</taxon>
        <taxon>Mammalia</taxon>
        <taxon>Eutheria</taxon>
        <taxon>Laurasiatheria</taxon>
        <taxon>Artiodactyla</taxon>
        <taxon>Ruminantia</taxon>
        <taxon>Pecora</taxon>
        <taxon>Bovidae</taxon>
        <taxon>Bovinae</taxon>
        <taxon>Bos</taxon>
    </lineage>
</organism>
<accession>A0A6B0S5R9</accession>
<keyword evidence="6 20" id="KW-0479">Metal-binding</keyword>
<name>A0A6B0S5R9_9CETA</name>
<dbReference type="SUPFAM" id="SSF56399">
    <property type="entry name" value="ADP-ribosylation"/>
    <property type="match status" value="1"/>
</dbReference>
<dbReference type="SMART" id="SM00558">
    <property type="entry name" value="JmjC"/>
    <property type="match status" value="1"/>
</dbReference>
<dbReference type="SUPFAM" id="SSF54686">
    <property type="entry name" value="Ribosomal protein L16p/L10e"/>
    <property type="match status" value="1"/>
</dbReference>
<evidence type="ECO:0000256" key="11">
    <source>
        <dbReference type="ARBA" id="ARBA00023242"/>
    </source>
</evidence>
<evidence type="ECO:0000256" key="1">
    <source>
        <dbReference type="ARBA" id="ARBA00001954"/>
    </source>
</evidence>
<feature type="region of interest" description="Disordered" evidence="21">
    <location>
        <begin position="688"/>
        <end position="820"/>
    </location>
</feature>
<dbReference type="Gene3D" id="3.30.60.300">
    <property type="match status" value="1"/>
</dbReference>
<reference evidence="26" key="1">
    <citation type="submission" date="2019-10" db="EMBL/GenBank/DDBJ databases">
        <title>The sequence and de novo assembly of the wild yak genome.</title>
        <authorList>
            <person name="Liu Y."/>
        </authorList>
    </citation>
    <scope>NUCLEOTIDE SEQUENCE [LARGE SCALE GENOMIC DNA]</scope>
    <source>
        <strain evidence="26">WY2019</strain>
    </source>
</reference>
<evidence type="ECO:0000259" key="24">
    <source>
        <dbReference type="PROSITE" id="PS51059"/>
    </source>
</evidence>
<comment type="catalytic activity">
    <reaction evidence="16">
        <text>N(6),N(6)-dimethyl-L-lysyl(36)-[histone H3] + 2-oxoglutarate + O2 = N(6)-methyl-L-lysyl(36)-[histone H3] + formaldehyde + succinate + CO2</text>
        <dbReference type="Rhea" id="RHEA:21788"/>
        <dbReference type="Rhea" id="RHEA-COMP:9786"/>
        <dbReference type="Rhea" id="RHEA-COMP:9787"/>
        <dbReference type="ChEBI" id="CHEBI:15379"/>
        <dbReference type="ChEBI" id="CHEBI:16526"/>
        <dbReference type="ChEBI" id="CHEBI:16810"/>
        <dbReference type="ChEBI" id="CHEBI:16842"/>
        <dbReference type="ChEBI" id="CHEBI:30031"/>
        <dbReference type="ChEBI" id="CHEBI:61929"/>
        <dbReference type="ChEBI" id="CHEBI:61976"/>
    </reaction>
    <physiologicalReaction direction="left-to-right" evidence="16">
        <dbReference type="Rhea" id="RHEA:21789"/>
    </physiologicalReaction>
</comment>
<comment type="cofactor">
    <cofactor evidence="1">
        <name>Fe(2+)</name>
        <dbReference type="ChEBI" id="CHEBI:29033"/>
    </cofactor>
</comment>
<dbReference type="Gene3D" id="2.60.120.650">
    <property type="entry name" value="Cupin"/>
    <property type="match status" value="1"/>
</dbReference>
<keyword evidence="11" id="KW-0539">Nucleus</keyword>
<keyword evidence="27" id="KW-1185">Reference proteome</keyword>
<dbReference type="InterPro" id="IPR057602">
    <property type="entry name" value="Zfn-CCCH_PARP12"/>
</dbReference>
<dbReference type="Gene3D" id="3.90.228.10">
    <property type="match status" value="1"/>
</dbReference>
<keyword evidence="7" id="KW-0677">Repeat</keyword>
<dbReference type="InterPro" id="IPR003347">
    <property type="entry name" value="JmjC_dom"/>
</dbReference>
<evidence type="ECO:0000256" key="6">
    <source>
        <dbReference type="ARBA" id="ARBA00022723"/>
    </source>
</evidence>
<dbReference type="InterPro" id="IPR012317">
    <property type="entry name" value="Poly(ADP-ribose)pol_cat_dom"/>
</dbReference>
<feature type="compositionally biased region" description="Basic and acidic residues" evidence="21">
    <location>
        <begin position="805"/>
        <end position="815"/>
    </location>
</feature>
<dbReference type="Gene3D" id="3.30.1370.210">
    <property type="match status" value="1"/>
</dbReference>
<dbReference type="FunFam" id="2.60.120.650:FF:000021">
    <property type="entry name" value="Lysine-specific demethylase 7A"/>
    <property type="match status" value="1"/>
</dbReference>
<dbReference type="Gene3D" id="3.90.1170.10">
    <property type="entry name" value="Ribosomal protein L10e/L16"/>
    <property type="match status" value="1"/>
</dbReference>
<dbReference type="Pfam" id="PF00644">
    <property type="entry name" value="PARP"/>
    <property type="match status" value="1"/>
</dbReference>
<evidence type="ECO:0000259" key="23">
    <source>
        <dbReference type="PROSITE" id="PS50918"/>
    </source>
</evidence>
<dbReference type="GO" id="GO:0140683">
    <property type="term" value="F:histone H3K9me/H3K9me2 demethylase activity"/>
    <property type="evidence" value="ECO:0007669"/>
    <property type="project" value="UniProtKB-EC"/>
</dbReference>
<dbReference type="PROSITE" id="PS50103">
    <property type="entry name" value="ZF_C3H1"/>
    <property type="match status" value="1"/>
</dbReference>
<dbReference type="PROSITE" id="PS51059">
    <property type="entry name" value="PARP_CATALYTIC"/>
    <property type="match status" value="1"/>
</dbReference>
<dbReference type="SUPFAM" id="SSF117839">
    <property type="entry name" value="WWE domain"/>
    <property type="match status" value="1"/>
</dbReference>
<dbReference type="GO" id="GO:0005737">
    <property type="term" value="C:cytoplasm"/>
    <property type="evidence" value="ECO:0007669"/>
    <property type="project" value="UniProtKB-SubCell"/>
</dbReference>
<evidence type="ECO:0000256" key="8">
    <source>
        <dbReference type="ARBA" id="ARBA00022771"/>
    </source>
</evidence>
<comment type="function">
    <text evidence="18">Histone demethylase required for brain development. Specifically demethylates dimethylated 'Lys-9', 'Lys-27' and 'Lys-36' (H3K9me2, H3K27me2, H3K36me2, respectively) of histone H3 and monomethylated histone H4 'Lys-20' residue (H4K20Me1), thereby playing a central role in histone code. Specifically binds trimethylated 'Lys-4' of histone H3 (H3K4me3), affecting histone demethylase specificity: in presence of H3K4me3, it has no demethylase activity toward H3K9me2, while it has high activity toward H3K27me2. Demethylates H3K9me2 in absence of H3K4me3. Has activity toward H4K20Me1 only when nucleosome is used as a substrate and when not histone octamer is used as substrate.</text>
</comment>
<feature type="region of interest" description="Disordered" evidence="21">
    <location>
        <begin position="1110"/>
        <end position="1139"/>
    </location>
</feature>
<evidence type="ECO:0000313" key="27">
    <source>
        <dbReference type="Proteomes" id="UP000322234"/>
    </source>
</evidence>
<dbReference type="InterPro" id="IPR013083">
    <property type="entry name" value="Znf_RING/FYVE/PHD"/>
</dbReference>
<dbReference type="GO" id="GO:0005634">
    <property type="term" value="C:nucleus"/>
    <property type="evidence" value="ECO:0007669"/>
    <property type="project" value="UniProtKB-SubCell"/>
</dbReference>
<keyword evidence="10" id="KW-0524">Neurogenesis</keyword>
<dbReference type="InterPro" id="IPR051712">
    <property type="entry name" value="ARTD-AVP"/>
</dbReference>
<comment type="catalytic activity">
    <reaction evidence="17">
        <text>N(6),N(6)-dimethyl-L-lysyl(27)-[histone H3] + 2 2-oxoglutarate + 2 O2 = L-lysyl(27)-[histone H3] + 2 formaldehyde + 2 succinate + 2 CO2</text>
        <dbReference type="Rhea" id="RHEA:67800"/>
        <dbReference type="Rhea" id="RHEA-COMP:15539"/>
        <dbReference type="Rhea" id="RHEA-COMP:15548"/>
        <dbReference type="ChEBI" id="CHEBI:15379"/>
        <dbReference type="ChEBI" id="CHEBI:16526"/>
        <dbReference type="ChEBI" id="CHEBI:16810"/>
        <dbReference type="ChEBI" id="CHEBI:16842"/>
        <dbReference type="ChEBI" id="CHEBI:29969"/>
        <dbReference type="ChEBI" id="CHEBI:30031"/>
        <dbReference type="ChEBI" id="CHEBI:61976"/>
    </reaction>
    <physiologicalReaction direction="left-to-right" evidence="17">
        <dbReference type="Rhea" id="RHEA:67801"/>
    </physiologicalReaction>
</comment>
<evidence type="ECO:0000313" key="26">
    <source>
        <dbReference type="EMBL" id="MXQ96297.1"/>
    </source>
</evidence>
<evidence type="ECO:0000256" key="10">
    <source>
        <dbReference type="ARBA" id="ARBA00022902"/>
    </source>
</evidence>
<keyword evidence="8 20" id="KW-0863">Zinc-finger</keyword>
<evidence type="ECO:0000256" key="12">
    <source>
        <dbReference type="ARBA" id="ARBA00024347"/>
    </source>
</evidence>
<dbReference type="PANTHER" id="PTHR45740:SF6">
    <property type="entry name" value="PROTEIN MONO-ADP-RIBOSYLTRANSFERASE PARP12"/>
    <property type="match status" value="1"/>
</dbReference>
<evidence type="ECO:0000259" key="22">
    <source>
        <dbReference type="PROSITE" id="PS50103"/>
    </source>
</evidence>